<dbReference type="InterPro" id="IPR019698">
    <property type="entry name" value="DUF2583"/>
</dbReference>
<keyword evidence="1" id="KW-0472">Membrane</keyword>
<protein>
    <submittedName>
        <fullName evidence="2">Putative membrane protein</fullName>
    </submittedName>
</protein>
<reference evidence="2 3" key="1">
    <citation type="submission" date="2018-12" db="EMBL/GenBank/DDBJ databases">
        <authorList>
            <consortium name="Pathogen Informatics"/>
        </authorList>
    </citation>
    <scope>NUCLEOTIDE SEQUENCE [LARGE SCALE GENOMIC DNA]</scope>
    <source>
        <strain evidence="2 3">NCTC6754</strain>
    </source>
</reference>
<proteinExistence type="predicted"/>
<dbReference type="EMBL" id="LR134190">
    <property type="protein sequence ID" value="VEB58647.1"/>
    <property type="molecule type" value="Genomic_DNA"/>
</dbReference>
<evidence type="ECO:0000313" key="3">
    <source>
        <dbReference type="Proteomes" id="UP000269208"/>
    </source>
</evidence>
<name>A0A3S4HVN7_SALET</name>
<evidence type="ECO:0000313" key="2">
    <source>
        <dbReference type="EMBL" id="VEB58647.1"/>
    </source>
</evidence>
<organism evidence="2 3">
    <name type="scientific">Salmonella enterica I</name>
    <dbReference type="NCBI Taxonomy" id="59201"/>
    <lineage>
        <taxon>Bacteria</taxon>
        <taxon>Pseudomonadati</taxon>
        <taxon>Pseudomonadota</taxon>
        <taxon>Gammaproteobacteria</taxon>
        <taxon>Enterobacterales</taxon>
        <taxon>Enterobacteriaceae</taxon>
        <taxon>Salmonella</taxon>
    </lineage>
</organism>
<gene>
    <name evidence="2" type="primary">STY1908</name>
    <name evidence="2" type="ORF">NCTC6754_05515</name>
</gene>
<keyword evidence="1" id="KW-1133">Transmembrane helix</keyword>
<accession>A0A3S4HVN7</accession>
<evidence type="ECO:0000256" key="1">
    <source>
        <dbReference type="SAM" id="Phobius"/>
    </source>
</evidence>
<dbReference type="Pfam" id="PF10762">
    <property type="entry name" value="DUF2583"/>
    <property type="match status" value="1"/>
</dbReference>
<dbReference type="Proteomes" id="UP000269208">
    <property type="component" value="Chromosome"/>
</dbReference>
<dbReference type="AlphaFoldDB" id="A0A3S4HVN7"/>
<keyword evidence="1" id="KW-0812">Transmembrane</keyword>
<feature type="transmembrane region" description="Helical" evidence="1">
    <location>
        <begin position="12"/>
        <end position="29"/>
    </location>
</feature>
<sequence>MKRKNASLFGNVLMGLGLVVMVVGVGYSILNQLPQFNLPQFFAHGAILSIFCRGSSLAGRGSCRGA</sequence>